<feature type="domain" description="tRNAHis guanylyltransferase catalytic" evidence="3">
    <location>
        <begin position="50"/>
        <end position="186"/>
    </location>
</feature>
<dbReference type="PANTHER" id="PTHR12729:SF1">
    <property type="entry name" value="TRNAHIS GUANYLYLTRANSFERASE CATALYTIC DOMAIN-CONTAINING PROTEIN"/>
    <property type="match status" value="1"/>
</dbReference>
<dbReference type="Gene3D" id="3.30.70.3000">
    <property type="match status" value="1"/>
</dbReference>
<dbReference type="InterPro" id="IPR007537">
    <property type="entry name" value="tRNAHis_GuaTrfase_Thg1"/>
</dbReference>
<comment type="caution">
    <text evidence="4">The sequence shown here is derived from an EMBL/GenBank/DDBJ whole genome shotgun (WGS) entry which is preliminary data.</text>
</comment>
<name>A0A2H9TNQ3_9FUNG</name>
<organism evidence="4 5">
    <name type="scientific">Paramicrosporidium saccamoebae</name>
    <dbReference type="NCBI Taxonomy" id="1246581"/>
    <lineage>
        <taxon>Eukaryota</taxon>
        <taxon>Fungi</taxon>
        <taxon>Fungi incertae sedis</taxon>
        <taxon>Cryptomycota</taxon>
        <taxon>Cryptomycota incertae sedis</taxon>
        <taxon>Paramicrosporidium</taxon>
    </lineage>
</organism>
<sequence length="211" mass="23470">MTRSVFDWLVMRYFPKRRCIDQVLQCRTFSAIPNEADAMASRIQSLQSAYEMSLPANQPYIVRLDGVAFRNYTAGLLKPFDARLTHAMLLTTRDLLAKCSARTAFCQSDEISLVFAGEPMTKNIVYAGRVQKIVSVMAGWAAARFNLHISEMDWEQAEAEAEVGTAVKARVASSSAVFDARVFSAPTDMMAADGIIIVDIYDFSNLLETCL</sequence>
<dbReference type="InterPro" id="IPR024956">
    <property type="entry name" value="tRNAHis_GuaTrfase_cat"/>
</dbReference>
<dbReference type="Proteomes" id="UP000240830">
    <property type="component" value="Unassembled WGS sequence"/>
</dbReference>
<dbReference type="GO" id="GO:0006400">
    <property type="term" value="P:tRNA modification"/>
    <property type="evidence" value="ECO:0007669"/>
    <property type="project" value="InterPro"/>
</dbReference>
<evidence type="ECO:0000256" key="2">
    <source>
        <dbReference type="ARBA" id="ARBA00032480"/>
    </source>
</evidence>
<proteinExistence type="predicted"/>
<evidence type="ECO:0000313" key="4">
    <source>
        <dbReference type="EMBL" id="PJF19374.1"/>
    </source>
</evidence>
<dbReference type="PANTHER" id="PTHR12729">
    <property type="entry name" value="TRNA(HIS) GUANYLYLTRANSFERASE-RELATED"/>
    <property type="match status" value="1"/>
</dbReference>
<accession>A0A2H9TNQ3</accession>
<dbReference type="OrthoDB" id="5959761at2759"/>
<evidence type="ECO:0000256" key="1">
    <source>
        <dbReference type="ARBA" id="ARBA00015443"/>
    </source>
</evidence>
<dbReference type="InterPro" id="IPR038469">
    <property type="entry name" value="tRNAHis_GuaTrfase_Thg1_sf"/>
</dbReference>
<dbReference type="Pfam" id="PF04446">
    <property type="entry name" value="Thg1"/>
    <property type="match status" value="1"/>
</dbReference>
<dbReference type="AlphaFoldDB" id="A0A2H9TNQ3"/>
<dbReference type="GO" id="GO:0008193">
    <property type="term" value="F:tRNA guanylyltransferase activity"/>
    <property type="evidence" value="ECO:0007669"/>
    <property type="project" value="InterPro"/>
</dbReference>
<dbReference type="EMBL" id="MTSL01000065">
    <property type="protein sequence ID" value="PJF19374.1"/>
    <property type="molecule type" value="Genomic_DNA"/>
</dbReference>
<protein>
    <recommendedName>
        <fullName evidence="1">tRNA(His) guanylyltransferase</fullName>
    </recommendedName>
    <alternativeName>
        <fullName evidence="2">tRNA-histidine guanylyltransferase</fullName>
    </alternativeName>
</protein>
<evidence type="ECO:0000313" key="5">
    <source>
        <dbReference type="Proteomes" id="UP000240830"/>
    </source>
</evidence>
<dbReference type="GO" id="GO:0000287">
    <property type="term" value="F:magnesium ion binding"/>
    <property type="evidence" value="ECO:0007669"/>
    <property type="project" value="InterPro"/>
</dbReference>
<gene>
    <name evidence="4" type="ORF">PSACC_00785</name>
</gene>
<reference evidence="4 5" key="1">
    <citation type="submission" date="2016-10" db="EMBL/GenBank/DDBJ databases">
        <title>The genome of Paramicrosporidium saccamoebae is the missing link in understanding Cryptomycota and Microsporidia evolution.</title>
        <authorList>
            <person name="Quandt C.A."/>
            <person name="Beaudet D."/>
            <person name="Corsaro D."/>
            <person name="Michel R."/>
            <person name="Corradi N."/>
            <person name="James T."/>
        </authorList>
    </citation>
    <scope>NUCLEOTIDE SEQUENCE [LARGE SCALE GENOMIC DNA]</scope>
    <source>
        <strain evidence="4 5">KSL3</strain>
    </source>
</reference>
<keyword evidence="5" id="KW-1185">Reference proteome</keyword>
<evidence type="ECO:0000259" key="3">
    <source>
        <dbReference type="Pfam" id="PF04446"/>
    </source>
</evidence>